<evidence type="ECO:0000256" key="3">
    <source>
        <dbReference type="ARBA" id="ARBA00022603"/>
    </source>
</evidence>
<evidence type="ECO:0000259" key="7">
    <source>
        <dbReference type="Pfam" id="PF01555"/>
    </source>
</evidence>
<evidence type="ECO:0000313" key="8">
    <source>
        <dbReference type="EMBL" id="EFB35818.1"/>
    </source>
</evidence>
<dbReference type="PROSITE" id="PS00092">
    <property type="entry name" value="N6_MTASE"/>
    <property type="match status" value="1"/>
</dbReference>
<evidence type="ECO:0000256" key="1">
    <source>
        <dbReference type="ARBA" id="ARBA00006594"/>
    </source>
</evidence>
<keyword evidence="9" id="KW-1185">Reference proteome</keyword>
<dbReference type="REBASE" id="251415">
    <property type="entry name" value="M.PcoORF4722P"/>
</dbReference>
<dbReference type="InterPro" id="IPR002295">
    <property type="entry name" value="N4/N6-MTase_EcoPI_Mod-like"/>
</dbReference>
<dbReference type="InterPro" id="IPR029063">
    <property type="entry name" value="SAM-dependent_MTases_sf"/>
</dbReference>
<organism evidence="8 9">
    <name type="scientific">Segatella copri DSM 18205</name>
    <dbReference type="NCBI Taxonomy" id="537011"/>
    <lineage>
        <taxon>Bacteria</taxon>
        <taxon>Pseudomonadati</taxon>
        <taxon>Bacteroidota</taxon>
        <taxon>Bacteroidia</taxon>
        <taxon>Bacteroidales</taxon>
        <taxon>Prevotellaceae</taxon>
        <taxon>Segatella</taxon>
    </lineage>
</organism>
<dbReference type="EMBL" id="ACBX02000012">
    <property type="protein sequence ID" value="EFB35818.1"/>
    <property type="molecule type" value="Genomic_DNA"/>
</dbReference>
<dbReference type="PIRSF" id="PIRSF015855">
    <property type="entry name" value="TypeIII_Mtase_mKpnI"/>
    <property type="match status" value="1"/>
</dbReference>
<reference evidence="8" key="1">
    <citation type="submission" date="2009-11" db="EMBL/GenBank/DDBJ databases">
        <authorList>
            <person name="Weinstock G."/>
            <person name="Sodergren E."/>
            <person name="Clifton S."/>
            <person name="Fulton L."/>
            <person name="Fulton B."/>
            <person name="Courtney L."/>
            <person name="Fronick C."/>
            <person name="Harrison M."/>
            <person name="Strong C."/>
            <person name="Farmer C."/>
            <person name="Delahaunty K."/>
            <person name="Markovic C."/>
            <person name="Hall O."/>
            <person name="Minx P."/>
            <person name="Tomlinson C."/>
            <person name="Mitreva M."/>
            <person name="Nelson J."/>
            <person name="Hou S."/>
            <person name="Wollam A."/>
            <person name="Pepin K.H."/>
            <person name="Johnson M."/>
            <person name="Bhonagiri V."/>
            <person name="Nash W.E."/>
            <person name="Warren W."/>
            <person name="Chinwalla A."/>
            <person name="Mardis E.R."/>
            <person name="Wilson R.K."/>
        </authorList>
    </citation>
    <scope>NUCLEOTIDE SEQUENCE [LARGE SCALE GENOMIC DNA]</scope>
    <source>
        <strain evidence="8">DSM 18205</strain>
    </source>
</reference>
<evidence type="ECO:0000313" key="9">
    <source>
        <dbReference type="Proteomes" id="UP000004477"/>
    </source>
</evidence>
<dbReference type="InterPro" id="IPR002052">
    <property type="entry name" value="DNA_methylase_N6_adenine_CS"/>
</dbReference>
<dbReference type="InterPro" id="IPR002941">
    <property type="entry name" value="DNA_methylase_N4/N6"/>
</dbReference>
<dbReference type="Pfam" id="PF01555">
    <property type="entry name" value="N6_N4_Mtase"/>
    <property type="match status" value="1"/>
</dbReference>
<sequence length="667" mass="76436">MDKLRMQSSNGVEDNITKIAQLFPDCVTETLDERSGRPKHLIDFEKLKQNLSDSVMSERAERYQFTWPDKSKAILLANSPINATLRPCREDSVDFDNTQNLYIEGDNLDVLKCLKETYLHKVKMIYIDPPYNTGKDFIYGDNYAEEADNYLSNSEQYDDQGNRLATNMETNGRFHTDWLNMIYPRLKVAKDFLKEDGVIFISIDDHEVTNLHKVCDEIFGAANFTGCIVLQTATDNNPRQINTEHEYILCYCKNKDAQEYWYADSEKAKLIQKKYTELKAIYGNDIETIQTELRTWIKLNKEELKGVAHYDNVDEKGVFHDGDIANTTFGGYDYTILHPITHKACKVPEKGFRFPQETMVKMIANNDIMFGVDETTLIKPKKRLENAKDVLRSVIYEDGRSSTKQFEALMARDIFQNPKSTTILSRLFNFVIEKDDYIMDFFSGSASTAETTMQLNNKHQELNLKYILVQIPENIDKVIETAKDKAKKTAKNAINFLDSIHKPHTICEIGKERIRRAGKKIKEESPLTTQDLDIGFRVLKLDSTNMQDIYYSPKDISQADLFSQVDNVKPDRTGEDLLFQVMLELGATLDSKIETTMVAGKTIYNVAEGYLVACFDPNVTDEVVKAIAQMQPAYAVLRDTSMKDDSTATNFEQIFKTYSPDTVTKIL</sequence>
<keyword evidence="5" id="KW-0949">S-adenosyl-L-methionine</keyword>
<dbReference type="Proteomes" id="UP000004477">
    <property type="component" value="Unassembled WGS sequence"/>
</dbReference>
<dbReference type="PaxDb" id="537011-PREVCOP_04722"/>
<evidence type="ECO:0000256" key="4">
    <source>
        <dbReference type="ARBA" id="ARBA00022679"/>
    </source>
</evidence>
<dbReference type="OrthoDB" id="9800801at2"/>
<feature type="domain" description="DNA methylase N-4/N-6" evidence="7">
    <location>
        <begin position="122"/>
        <end position="474"/>
    </location>
</feature>
<accession>D1PBZ2</accession>
<protein>
    <recommendedName>
        <fullName evidence="2">site-specific DNA-methyltransferase (adenine-specific)</fullName>
        <ecNumber evidence="2">2.1.1.72</ecNumber>
    </recommendedName>
</protein>
<dbReference type="GO" id="GO:0032259">
    <property type="term" value="P:methylation"/>
    <property type="evidence" value="ECO:0007669"/>
    <property type="project" value="UniProtKB-KW"/>
</dbReference>
<evidence type="ECO:0000256" key="5">
    <source>
        <dbReference type="ARBA" id="ARBA00022691"/>
    </source>
</evidence>
<evidence type="ECO:0000256" key="2">
    <source>
        <dbReference type="ARBA" id="ARBA00011900"/>
    </source>
</evidence>
<dbReference type="STRING" id="537011.PREVCOP_04722"/>
<proteinExistence type="inferred from homology"/>
<comment type="catalytic activity">
    <reaction evidence="6">
        <text>a 2'-deoxyadenosine in DNA + S-adenosyl-L-methionine = an N(6)-methyl-2'-deoxyadenosine in DNA + S-adenosyl-L-homocysteine + H(+)</text>
        <dbReference type="Rhea" id="RHEA:15197"/>
        <dbReference type="Rhea" id="RHEA-COMP:12418"/>
        <dbReference type="Rhea" id="RHEA-COMP:12419"/>
        <dbReference type="ChEBI" id="CHEBI:15378"/>
        <dbReference type="ChEBI" id="CHEBI:57856"/>
        <dbReference type="ChEBI" id="CHEBI:59789"/>
        <dbReference type="ChEBI" id="CHEBI:90615"/>
        <dbReference type="ChEBI" id="CHEBI:90616"/>
        <dbReference type="EC" id="2.1.1.72"/>
    </reaction>
</comment>
<dbReference type="PRINTS" id="PR00506">
    <property type="entry name" value="D21N6MTFRASE"/>
</dbReference>
<comment type="similarity">
    <text evidence="1">Belongs to the N(4)/N(6)-methyltransferase family.</text>
</comment>
<dbReference type="GO" id="GO:0003677">
    <property type="term" value="F:DNA binding"/>
    <property type="evidence" value="ECO:0007669"/>
    <property type="project" value="InterPro"/>
</dbReference>
<gene>
    <name evidence="8" type="ORF">PREVCOP_04722</name>
</gene>
<dbReference type="GO" id="GO:0008170">
    <property type="term" value="F:N-methyltransferase activity"/>
    <property type="evidence" value="ECO:0007669"/>
    <property type="project" value="InterPro"/>
</dbReference>
<keyword evidence="4" id="KW-0808">Transferase</keyword>
<dbReference type="SUPFAM" id="SSF53335">
    <property type="entry name" value="S-adenosyl-L-methionine-dependent methyltransferases"/>
    <property type="match status" value="1"/>
</dbReference>
<dbReference type="GeneID" id="69848933"/>
<evidence type="ECO:0000256" key="6">
    <source>
        <dbReference type="ARBA" id="ARBA00047942"/>
    </source>
</evidence>
<comment type="caution">
    <text evidence="8">The sequence shown here is derived from an EMBL/GenBank/DDBJ whole genome shotgun (WGS) entry which is preliminary data.</text>
</comment>
<dbReference type="RefSeq" id="WP_006847435.1">
    <property type="nucleotide sequence ID" value="NZ_CP085932.1"/>
</dbReference>
<name>D1PBZ2_9BACT</name>
<keyword evidence="3" id="KW-0489">Methyltransferase</keyword>
<dbReference type="AlphaFoldDB" id="D1PBZ2"/>
<dbReference type="Gene3D" id="3.40.50.150">
    <property type="entry name" value="Vaccinia Virus protein VP39"/>
    <property type="match status" value="1"/>
</dbReference>
<dbReference type="EC" id="2.1.1.72" evidence="2"/>
<dbReference type="HOGENOM" id="CLU_020164_2_1_10"/>
<dbReference type="GO" id="GO:0009007">
    <property type="term" value="F:site-specific DNA-methyltransferase (adenine-specific) activity"/>
    <property type="evidence" value="ECO:0007669"/>
    <property type="project" value="UniProtKB-EC"/>
</dbReference>